<sequence>MNLLPLPTSSRLKQIIKGMPCEFGFNKVSLPSIGAFMQQEQGVRCYGTLILDEMKVRRTVKFNNQTYKVDGFVLWG</sequence>
<evidence type="ECO:0000313" key="2">
    <source>
        <dbReference type="EMBL" id="KAH9364651.1"/>
    </source>
</evidence>
<comment type="caution">
    <text evidence="2">The sequence shown here is derived from an EMBL/GenBank/DDBJ whole genome shotgun (WGS) entry which is preliminary data.</text>
</comment>
<keyword evidence="3" id="KW-1185">Reference proteome</keyword>
<dbReference type="AlphaFoldDB" id="A0A9J6FP57"/>
<gene>
    <name evidence="2" type="ORF">HPB48_018459</name>
</gene>
<proteinExistence type="predicted"/>
<reference evidence="2 3" key="1">
    <citation type="journal article" date="2020" name="Cell">
        <title>Large-Scale Comparative Analyses of Tick Genomes Elucidate Their Genetic Diversity and Vector Capacities.</title>
        <authorList>
            <consortium name="Tick Genome and Microbiome Consortium (TIGMIC)"/>
            <person name="Jia N."/>
            <person name="Wang J."/>
            <person name="Shi W."/>
            <person name="Du L."/>
            <person name="Sun Y."/>
            <person name="Zhan W."/>
            <person name="Jiang J.F."/>
            <person name="Wang Q."/>
            <person name="Zhang B."/>
            <person name="Ji P."/>
            <person name="Bell-Sakyi L."/>
            <person name="Cui X.M."/>
            <person name="Yuan T.T."/>
            <person name="Jiang B.G."/>
            <person name="Yang W.F."/>
            <person name="Lam T.T."/>
            <person name="Chang Q.C."/>
            <person name="Ding S.J."/>
            <person name="Wang X.J."/>
            <person name="Zhu J.G."/>
            <person name="Ruan X.D."/>
            <person name="Zhao L."/>
            <person name="Wei J.T."/>
            <person name="Ye R.Z."/>
            <person name="Que T.C."/>
            <person name="Du C.H."/>
            <person name="Zhou Y.H."/>
            <person name="Cheng J.X."/>
            <person name="Dai P.F."/>
            <person name="Guo W.B."/>
            <person name="Han X.H."/>
            <person name="Huang E.J."/>
            <person name="Li L.F."/>
            <person name="Wei W."/>
            <person name="Gao Y.C."/>
            <person name="Liu J.Z."/>
            <person name="Shao H.Z."/>
            <person name="Wang X."/>
            <person name="Wang C.C."/>
            <person name="Yang T.C."/>
            <person name="Huo Q.B."/>
            <person name="Li W."/>
            <person name="Chen H.Y."/>
            <person name="Chen S.E."/>
            <person name="Zhou L.G."/>
            <person name="Ni X.B."/>
            <person name="Tian J.H."/>
            <person name="Sheng Y."/>
            <person name="Liu T."/>
            <person name="Pan Y.S."/>
            <person name="Xia L.Y."/>
            <person name="Li J."/>
            <person name="Zhao F."/>
            <person name="Cao W.C."/>
        </authorList>
    </citation>
    <scope>NUCLEOTIDE SEQUENCE [LARGE SCALE GENOMIC DNA]</scope>
    <source>
        <strain evidence="2">HaeL-2018</strain>
    </source>
</reference>
<dbReference type="Pfam" id="PF21787">
    <property type="entry name" value="TNP-like_RNaseH_N"/>
    <property type="match status" value="1"/>
</dbReference>
<feature type="domain" description="Transposable element P transposase-like RNase H" evidence="1">
    <location>
        <begin position="21"/>
        <end position="73"/>
    </location>
</feature>
<evidence type="ECO:0000259" key="1">
    <source>
        <dbReference type="Pfam" id="PF21787"/>
    </source>
</evidence>
<dbReference type="EMBL" id="JABSTR010000002">
    <property type="protein sequence ID" value="KAH9364651.1"/>
    <property type="molecule type" value="Genomic_DNA"/>
</dbReference>
<accession>A0A9J6FP57</accession>
<name>A0A9J6FP57_HAELO</name>
<dbReference type="VEuPathDB" id="VectorBase:HLOH_058209"/>
<evidence type="ECO:0000313" key="3">
    <source>
        <dbReference type="Proteomes" id="UP000821853"/>
    </source>
</evidence>
<dbReference type="Proteomes" id="UP000821853">
    <property type="component" value="Chromosome 10"/>
</dbReference>
<dbReference type="InterPro" id="IPR048365">
    <property type="entry name" value="TNP-like_RNaseH_N"/>
</dbReference>
<protein>
    <recommendedName>
        <fullName evidence="1">Transposable element P transposase-like RNase H domain-containing protein</fullName>
    </recommendedName>
</protein>
<organism evidence="2 3">
    <name type="scientific">Haemaphysalis longicornis</name>
    <name type="common">Bush tick</name>
    <dbReference type="NCBI Taxonomy" id="44386"/>
    <lineage>
        <taxon>Eukaryota</taxon>
        <taxon>Metazoa</taxon>
        <taxon>Ecdysozoa</taxon>
        <taxon>Arthropoda</taxon>
        <taxon>Chelicerata</taxon>
        <taxon>Arachnida</taxon>
        <taxon>Acari</taxon>
        <taxon>Parasitiformes</taxon>
        <taxon>Ixodida</taxon>
        <taxon>Ixodoidea</taxon>
        <taxon>Ixodidae</taxon>
        <taxon>Haemaphysalinae</taxon>
        <taxon>Haemaphysalis</taxon>
    </lineage>
</organism>